<feature type="compositionally biased region" description="Polar residues" evidence="4">
    <location>
        <begin position="618"/>
        <end position="627"/>
    </location>
</feature>
<evidence type="ECO:0000313" key="7">
    <source>
        <dbReference type="Proteomes" id="UP001219525"/>
    </source>
</evidence>
<comment type="subcellular location">
    <subcellularLocation>
        <location evidence="3">Nucleus</location>
    </subcellularLocation>
    <subcellularLocation>
        <location evidence="3">Cytoplasm</location>
    </subcellularLocation>
    <text evidence="3">Nucleus and/or cytoplasm.</text>
</comment>
<feature type="compositionally biased region" description="Gly residues" evidence="4">
    <location>
        <begin position="795"/>
        <end position="804"/>
    </location>
</feature>
<feature type="compositionally biased region" description="Basic and acidic residues" evidence="4">
    <location>
        <begin position="700"/>
        <end position="721"/>
    </location>
</feature>
<dbReference type="SMART" id="SM00386">
    <property type="entry name" value="HAT"/>
    <property type="match status" value="6"/>
</dbReference>
<feature type="region of interest" description="Disordered" evidence="4">
    <location>
        <begin position="405"/>
        <end position="432"/>
    </location>
</feature>
<dbReference type="EMBL" id="JARJCW010000080">
    <property type="protein sequence ID" value="KAJ7197027.1"/>
    <property type="molecule type" value="Genomic_DNA"/>
</dbReference>
<feature type="domain" description="Suppressor of forked" evidence="5">
    <location>
        <begin position="29"/>
        <end position="605"/>
    </location>
</feature>
<dbReference type="InterPro" id="IPR003107">
    <property type="entry name" value="HAT"/>
</dbReference>
<dbReference type="Gene3D" id="1.25.40.1040">
    <property type="match status" value="1"/>
</dbReference>
<keyword evidence="1" id="KW-0677">Repeat</keyword>
<proteinExistence type="predicted"/>
<evidence type="ECO:0000256" key="2">
    <source>
        <dbReference type="ARBA" id="ARBA00023242"/>
    </source>
</evidence>
<feature type="compositionally biased region" description="Basic and acidic residues" evidence="4">
    <location>
        <begin position="669"/>
        <end position="690"/>
    </location>
</feature>
<feature type="compositionally biased region" description="Pro residues" evidence="4">
    <location>
        <begin position="769"/>
        <end position="785"/>
    </location>
</feature>
<dbReference type="PANTHER" id="PTHR19980">
    <property type="entry name" value="RNA CLEAVAGE STIMULATION FACTOR"/>
    <property type="match status" value="1"/>
</dbReference>
<feature type="region of interest" description="Disordered" evidence="4">
    <location>
        <begin position="756"/>
        <end position="804"/>
    </location>
</feature>
<dbReference type="InterPro" id="IPR008847">
    <property type="entry name" value="Suf"/>
</dbReference>
<dbReference type="PANTHER" id="PTHR19980:SF0">
    <property type="entry name" value="CLEAVAGE STIMULATION FACTOR SUBUNIT 3"/>
    <property type="match status" value="1"/>
</dbReference>
<keyword evidence="2 3" id="KW-0539">Nucleus</keyword>
<dbReference type="AlphaFoldDB" id="A0AAD6UWZ3"/>
<keyword evidence="7" id="KW-1185">Reference proteome</keyword>
<dbReference type="Pfam" id="PF05843">
    <property type="entry name" value="Suf"/>
    <property type="match status" value="1"/>
</dbReference>
<dbReference type="InterPro" id="IPR045243">
    <property type="entry name" value="Rna14-like"/>
</dbReference>
<reference evidence="6" key="1">
    <citation type="submission" date="2023-03" db="EMBL/GenBank/DDBJ databases">
        <title>Massive genome expansion in bonnet fungi (Mycena s.s.) driven by repeated elements and novel gene families across ecological guilds.</title>
        <authorList>
            <consortium name="Lawrence Berkeley National Laboratory"/>
            <person name="Harder C.B."/>
            <person name="Miyauchi S."/>
            <person name="Viragh M."/>
            <person name="Kuo A."/>
            <person name="Thoen E."/>
            <person name="Andreopoulos B."/>
            <person name="Lu D."/>
            <person name="Skrede I."/>
            <person name="Drula E."/>
            <person name="Henrissat B."/>
            <person name="Morin E."/>
            <person name="Kohler A."/>
            <person name="Barry K."/>
            <person name="LaButti K."/>
            <person name="Morin E."/>
            <person name="Salamov A."/>
            <person name="Lipzen A."/>
            <person name="Mereny Z."/>
            <person name="Hegedus B."/>
            <person name="Baldrian P."/>
            <person name="Stursova M."/>
            <person name="Weitz H."/>
            <person name="Taylor A."/>
            <person name="Grigoriev I.V."/>
            <person name="Nagy L.G."/>
            <person name="Martin F."/>
            <person name="Kauserud H."/>
        </authorList>
    </citation>
    <scope>NUCLEOTIDE SEQUENCE</scope>
    <source>
        <strain evidence="6">9144</strain>
    </source>
</reference>
<sequence length="804" mass="91315">MSETLPYPDVKPEPGTDPVIPPPSDFDVLMTRLQESPHDPEGWKRLIDHAETSGDISRIRQAYDALLKQYPNNPYAQAAYINHFLDNPVTFSEAEELLNKFLRTSPAVDLWKCYLNYVRRTNPGPAIRETMRKAYDFALNHIGHDRDSGFIWAEYIQFLNAAETTTTWDTQQKMDGLRKVYHRAVQIPLDNVEKLWSELEAFETGLNKITAKKFMSDLSPAHMQARAVLRQLSNHLSGLNMGTPQSGLYLPSPANFFPHERQLIGRWKAYLKWEEGNPLEIEEKDRANLITRVQLMYRKAMVRMRYYPEIWFMAYSWTASIGNTAEAISILKQGLEANPDSFALTYAYVEQLERAELKKDQRDFSEVHTVYERFFGVLRANLARLTEAAAAAVAPPVVGTDVTADDPNADSNGSIVNINRPGSPPLPNPHHDELTERRKQYSNAWINYMRFARRALGHKAARDVFGRGRRDEYTGWELFEAAALTEYRCNLEDGRIVAARIFEMGMKKYASDVHYVLSHLGFLLTVNDENNARALFERVIGTFTPQQAKPIWERWSRSQYQYDDLEAVLELERRMAEVYPNDAPIKRFAQRHTYHSIDAIADHDLGFAKSRKLGVTGSNSLTQTPSVVSPPALNGNGPSSITGNGNGVAASASLTNLNANANKRTQPPAERKREDYKRPRGEERDRDRRRYSPPAPPPSWERDRDRERDSRPPPPRREEQAPKLPPVLHWFVTQLPPPETFNGPVFNTENLMDKLRTAVIPSSSRARASPPPPPPRSSGRPPPDYGPYQGPGSVPRGGGGRGRY</sequence>
<name>A0AAD6UWZ3_9AGAR</name>
<evidence type="ECO:0000259" key="5">
    <source>
        <dbReference type="Pfam" id="PF05843"/>
    </source>
</evidence>
<protein>
    <recommendedName>
        <fullName evidence="3">mRNA 3'-end-processing protein RNA14</fullName>
    </recommendedName>
</protein>
<accession>A0AAD6UWZ3</accession>
<keyword evidence="3" id="KW-0963">Cytoplasm</keyword>
<feature type="region of interest" description="Disordered" evidence="4">
    <location>
        <begin position="618"/>
        <end position="727"/>
    </location>
</feature>
<feature type="region of interest" description="Disordered" evidence="4">
    <location>
        <begin position="1"/>
        <end position="21"/>
    </location>
</feature>
<dbReference type="Proteomes" id="UP001219525">
    <property type="component" value="Unassembled WGS sequence"/>
</dbReference>
<comment type="function">
    <text evidence="3">Component of the cleavage factor IA (CFIA) complex, which is involved in the endonucleolytic cleavage during polyadenylation-dependent pre-mRNA 3'-end formation.</text>
</comment>
<dbReference type="GO" id="GO:0005737">
    <property type="term" value="C:cytoplasm"/>
    <property type="evidence" value="ECO:0007669"/>
    <property type="project" value="UniProtKB-SubCell"/>
</dbReference>
<dbReference type="InterPro" id="IPR011990">
    <property type="entry name" value="TPR-like_helical_dom_sf"/>
</dbReference>
<gene>
    <name evidence="6" type="ORF">GGX14DRAFT_472607</name>
</gene>
<dbReference type="GO" id="GO:0005634">
    <property type="term" value="C:nucleus"/>
    <property type="evidence" value="ECO:0007669"/>
    <property type="project" value="UniProtKB-SubCell"/>
</dbReference>
<feature type="compositionally biased region" description="Low complexity" evidence="4">
    <location>
        <begin position="649"/>
        <end position="662"/>
    </location>
</feature>
<dbReference type="GO" id="GO:0180010">
    <property type="term" value="P:co-transcriptional mRNA 3'-end processing, cleavage and polyadenylation pathway"/>
    <property type="evidence" value="ECO:0007669"/>
    <property type="project" value="UniProtKB-UniRule"/>
</dbReference>
<comment type="caution">
    <text evidence="6">The sequence shown here is derived from an EMBL/GenBank/DDBJ whole genome shotgun (WGS) entry which is preliminary data.</text>
</comment>
<dbReference type="GO" id="GO:0003729">
    <property type="term" value="F:mRNA binding"/>
    <property type="evidence" value="ECO:0007669"/>
    <property type="project" value="TreeGrafter"/>
</dbReference>
<evidence type="ECO:0000256" key="3">
    <source>
        <dbReference type="RuleBase" id="RU369035"/>
    </source>
</evidence>
<evidence type="ECO:0000313" key="6">
    <source>
        <dbReference type="EMBL" id="KAJ7197027.1"/>
    </source>
</evidence>
<organism evidence="6 7">
    <name type="scientific">Mycena pura</name>
    <dbReference type="NCBI Taxonomy" id="153505"/>
    <lineage>
        <taxon>Eukaryota</taxon>
        <taxon>Fungi</taxon>
        <taxon>Dikarya</taxon>
        <taxon>Basidiomycota</taxon>
        <taxon>Agaricomycotina</taxon>
        <taxon>Agaricomycetes</taxon>
        <taxon>Agaricomycetidae</taxon>
        <taxon>Agaricales</taxon>
        <taxon>Marasmiineae</taxon>
        <taxon>Mycenaceae</taxon>
        <taxon>Mycena</taxon>
    </lineage>
</organism>
<evidence type="ECO:0000256" key="1">
    <source>
        <dbReference type="ARBA" id="ARBA00022737"/>
    </source>
</evidence>
<evidence type="ECO:0000256" key="4">
    <source>
        <dbReference type="SAM" id="MobiDB-lite"/>
    </source>
</evidence>
<dbReference type="SUPFAM" id="SSF48452">
    <property type="entry name" value="TPR-like"/>
    <property type="match status" value="2"/>
</dbReference>
<keyword evidence="3" id="KW-0507">mRNA processing</keyword>